<dbReference type="EMBL" id="JAUSWG010000011">
    <property type="protein sequence ID" value="MDQ0557496.1"/>
    <property type="molecule type" value="Genomic_DNA"/>
</dbReference>
<dbReference type="PANTHER" id="PTHR36195">
    <property type="entry name" value="DOMAIN PROTEIN, PUTATIVE (AFU_ORTHOLOGUE AFUA_5G01990)-RELATED-RELATED"/>
    <property type="match status" value="1"/>
</dbReference>
<organism evidence="2 3">
    <name type="scientific">Paraclostridium ghonii</name>
    <dbReference type="NCBI Taxonomy" id="29358"/>
    <lineage>
        <taxon>Bacteria</taxon>
        <taxon>Bacillati</taxon>
        <taxon>Bacillota</taxon>
        <taxon>Clostridia</taxon>
        <taxon>Peptostreptococcales</taxon>
        <taxon>Peptostreptococcaceae</taxon>
        <taxon>Paraclostridium</taxon>
    </lineage>
</organism>
<reference evidence="2 3" key="1">
    <citation type="submission" date="2023-07" db="EMBL/GenBank/DDBJ databases">
        <title>Genomic Encyclopedia of Type Strains, Phase IV (KMG-IV): sequencing the most valuable type-strain genomes for metagenomic binning, comparative biology and taxonomic classification.</title>
        <authorList>
            <person name="Goeker M."/>
        </authorList>
    </citation>
    <scope>NUCLEOTIDE SEQUENCE [LARGE SCALE GENOMIC DNA]</scope>
    <source>
        <strain evidence="2 3">DSM 15049</strain>
    </source>
</reference>
<dbReference type="RefSeq" id="WP_307508597.1">
    <property type="nucleotide sequence ID" value="NZ_BAAACE010000009.1"/>
</dbReference>
<protein>
    <recommendedName>
        <fullName evidence="1">Catalase core domain-containing protein</fullName>
    </recommendedName>
</protein>
<evidence type="ECO:0000313" key="3">
    <source>
        <dbReference type="Proteomes" id="UP001232584"/>
    </source>
</evidence>
<dbReference type="PANTHER" id="PTHR36195:SF4">
    <property type="entry name" value="DOMAIN PROTEIN, PUTATIVE (AFU_ORTHOLOGUE AFUA_5G01990)-RELATED"/>
    <property type="match status" value="1"/>
</dbReference>
<comment type="caution">
    <text evidence="2">The sequence shown here is derived from an EMBL/GenBank/DDBJ whole genome shotgun (WGS) entry which is preliminary data.</text>
</comment>
<keyword evidence="3" id="KW-1185">Reference proteome</keyword>
<dbReference type="InterPro" id="IPR020835">
    <property type="entry name" value="Catalase_sf"/>
</dbReference>
<dbReference type="InterPro" id="IPR011614">
    <property type="entry name" value="Catalase_core"/>
</dbReference>
<dbReference type="SUPFAM" id="SSF56634">
    <property type="entry name" value="Heme-dependent catalase-like"/>
    <property type="match status" value="1"/>
</dbReference>
<proteinExistence type="predicted"/>
<dbReference type="Gene3D" id="2.40.180.10">
    <property type="entry name" value="Catalase core domain"/>
    <property type="match status" value="1"/>
</dbReference>
<evidence type="ECO:0000259" key="1">
    <source>
        <dbReference type="Pfam" id="PF00199"/>
    </source>
</evidence>
<feature type="domain" description="Catalase core" evidence="1">
    <location>
        <begin position="27"/>
        <end position="100"/>
    </location>
</feature>
<evidence type="ECO:0000313" key="2">
    <source>
        <dbReference type="EMBL" id="MDQ0557496.1"/>
    </source>
</evidence>
<dbReference type="Proteomes" id="UP001232584">
    <property type="component" value="Unassembled WGS sequence"/>
</dbReference>
<name>A0ABU0N465_9FIRM</name>
<dbReference type="Pfam" id="PF00199">
    <property type="entry name" value="Catalase"/>
    <property type="match status" value="1"/>
</dbReference>
<sequence length="333" mass="38810">MEYKDNDKMTDEIIDILKEKLVKDYEKGFTKRDAHPKGLGLVKGTFVVDENLKKELETEVFRPGKRYNCLIRFSSGGNKVKSDKSKDIRGMSMKLIDVKGCKLIEDEKNTQDFVMLTIPTMPIGTLDLFRDSIYYMVKKKNPIGLFCSLVRAKKISIIKELIVARENQTSPLDVSYFSTTPYAYKDKVVKFCVKPNSKYKSKLPKKLTYNYLMENMQKHLIDNDAIFDFYIQFQTNPKTMPINDSSIKWDEKSSPLIKIGKIIIRRQWIITDKRDEMEENLSFSPGHSSLDHRPLGDINLARVKIYNELSKFRHERNCTKSIEPTIEDFKNLK</sequence>
<gene>
    <name evidence="2" type="ORF">QOZ92_002625</name>
</gene>
<accession>A0ABU0N465</accession>